<dbReference type="GO" id="GO:0000266">
    <property type="term" value="P:mitochondrial fission"/>
    <property type="evidence" value="ECO:0007669"/>
    <property type="project" value="TreeGrafter"/>
</dbReference>
<dbReference type="GO" id="GO:0008017">
    <property type="term" value="F:microtubule binding"/>
    <property type="evidence" value="ECO:0007669"/>
    <property type="project" value="TreeGrafter"/>
</dbReference>
<organism evidence="7">
    <name type="scientific">Fonticula alba</name>
    <name type="common">Slime mold</name>
    <dbReference type="NCBI Taxonomy" id="691883"/>
    <lineage>
        <taxon>Eukaryota</taxon>
        <taxon>Rotosphaerida</taxon>
        <taxon>Fonticulaceae</taxon>
        <taxon>Fonticula</taxon>
    </lineage>
</organism>
<dbReference type="Gene3D" id="1.20.120.1240">
    <property type="entry name" value="Dynamin, middle domain"/>
    <property type="match status" value="1"/>
</dbReference>
<evidence type="ECO:0000313" key="8">
    <source>
        <dbReference type="Proteomes" id="UP000030693"/>
    </source>
</evidence>
<evidence type="ECO:0000256" key="1">
    <source>
        <dbReference type="ARBA" id="ARBA00022741"/>
    </source>
</evidence>
<evidence type="ECO:0000256" key="3">
    <source>
        <dbReference type="RuleBase" id="RU003932"/>
    </source>
</evidence>
<dbReference type="Proteomes" id="UP000030693">
    <property type="component" value="Unassembled WGS sequence"/>
</dbReference>
<reference evidence="7" key="1">
    <citation type="submission" date="2013-04" db="EMBL/GenBank/DDBJ databases">
        <title>The Genome Sequence of Fonticula alba ATCC 38817.</title>
        <authorList>
            <consortium name="The Broad Institute Genomics Platform"/>
            <person name="Russ C."/>
            <person name="Cuomo C."/>
            <person name="Burger G."/>
            <person name="Gray M.W."/>
            <person name="Holland P.W.H."/>
            <person name="King N."/>
            <person name="Lang F.B.F."/>
            <person name="Roger A.J."/>
            <person name="Ruiz-Trillo I."/>
            <person name="Brown M."/>
            <person name="Walker B."/>
            <person name="Young S."/>
            <person name="Zeng Q."/>
            <person name="Gargeya S."/>
            <person name="Fitzgerald M."/>
            <person name="Haas B."/>
            <person name="Abouelleil A."/>
            <person name="Allen A.W."/>
            <person name="Alvarado L."/>
            <person name="Arachchi H.M."/>
            <person name="Berlin A.M."/>
            <person name="Chapman S.B."/>
            <person name="Gainer-Dewar J."/>
            <person name="Goldberg J."/>
            <person name="Griggs A."/>
            <person name="Gujja S."/>
            <person name="Hansen M."/>
            <person name="Howarth C."/>
            <person name="Imamovic A."/>
            <person name="Ireland A."/>
            <person name="Larimer J."/>
            <person name="McCowan C."/>
            <person name="Murphy C."/>
            <person name="Pearson M."/>
            <person name="Poon T.W."/>
            <person name="Priest M."/>
            <person name="Roberts A."/>
            <person name="Saif S."/>
            <person name="Shea T."/>
            <person name="Sisk P."/>
            <person name="Sykes S."/>
            <person name="Wortman J."/>
            <person name="Nusbaum C."/>
            <person name="Birren B."/>
        </authorList>
    </citation>
    <scope>NUCLEOTIDE SEQUENCE [LARGE SCALE GENOMIC DNA]</scope>
    <source>
        <strain evidence="7">ATCC 38817</strain>
    </source>
</reference>
<dbReference type="InterPro" id="IPR020850">
    <property type="entry name" value="GED_dom"/>
</dbReference>
<dbReference type="SMART" id="SM00053">
    <property type="entry name" value="DYNc"/>
    <property type="match status" value="1"/>
</dbReference>
<dbReference type="eggNOG" id="KOG0446">
    <property type="taxonomic scope" value="Eukaryota"/>
</dbReference>
<keyword evidence="2 3" id="KW-0342">GTP-binding</keyword>
<dbReference type="Gene3D" id="3.40.50.300">
    <property type="entry name" value="P-loop containing nucleotide triphosphate hydrolases"/>
    <property type="match status" value="1"/>
</dbReference>
<evidence type="ECO:0000313" key="7">
    <source>
        <dbReference type="EMBL" id="KCV67351.1"/>
    </source>
</evidence>
<dbReference type="EMBL" id="KB932232">
    <property type="protein sequence ID" value="KCV67351.1"/>
    <property type="molecule type" value="Genomic_DNA"/>
</dbReference>
<dbReference type="InterPro" id="IPR027417">
    <property type="entry name" value="P-loop_NTPase"/>
</dbReference>
<gene>
    <name evidence="7" type="ORF">H696_06219</name>
</gene>
<feature type="domain" description="Dynamin-type G" evidence="6">
    <location>
        <begin position="23"/>
        <end position="303"/>
    </location>
</feature>
<dbReference type="SUPFAM" id="SSF52540">
    <property type="entry name" value="P-loop containing nucleoside triphosphate hydrolases"/>
    <property type="match status" value="1"/>
</dbReference>
<dbReference type="InterPro" id="IPR022812">
    <property type="entry name" value="Dynamin"/>
</dbReference>
<dbReference type="AlphaFoldDB" id="A0A058YZP8"/>
<dbReference type="OMA" id="KICHNCG"/>
<dbReference type="GeneID" id="20530944"/>
<dbReference type="GO" id="GO:0005525">
    <property type="term" value="F:GTP binding"/>
    <property type="evidence" value="ECO:0007669"/>
    <property type="project" value="UniProtKB-KW"/>
</dbReference>
<dbReference type="GO" id="GO:0016020">
    <property type="term" value="C:membrane"/>
    <property type="evidence" value="ECO:0007669"/>
    <property type="project" value="TreeGrafter"/>
</dbReference>
<dbReference type="Pfam" id="PF01031">
    <property type="entry name" value="Dynamin_M"/>
    <property type="match status" value="1"/>
</dbReference>
<dbReference type="FunFam" id="3.40.50.300:FF:001027">
    <property type="entry name" value="dynamin-related protein 3A"/>
    <property type="match status" value="1"/>
</dbReference>
<name>A0A058YZP8_FONAL</name>
<evidence type="ECO:0000259" key="6">
    <source>
        <dbReference type="PROSITE" id="PS51718"/>
    </source>
</evidence>
<dbReference type="InterPro" id="IPR000375">
    <property type="entry name" value="Dynamin_stalk"/>
</dbReference>
<dbReference type="PANTHER" id="PTHR11566:SF220">
    <property type="entry name" value="VACUOLAR PROTEIN SORTING-ASSOCIATED PROTEIN 1"/>
    <property type="match status" value="1"/>
</dbReference>
<dbReference type="InterPro" id="IPR045063">
    <property type="entry name" value="Dynamin_N"/>
</dbReference>
<keyword evidence="8" id="KW-1185">Reference proteome</keyword>
<dbReference type="Pfam" id="PF02212">
    <property type="entry name" value="GED"/>
    <property type="match status" value="1"/>
</dbReference>
<sequence>MDTLIPLINRLQDVTLSAGLPNVIDLPQIAVIGAQSSGKSSVLENIVGRDFLPRGTGIVTRRPLVLQLVHAKPGTAKTSSGQPAPAEEFGEFHHLPGKVFTDFGQIREEIIRDTDEKTRGDKGVSPLPIHLKIVSPNVLNLTLVDLPGMTKVPVGDQPSDIEAQIRNMCINYINRKNAIILAVTAANTDLANSDALNLARQVDPKGERTIGVLTKIDIMDKGTDVLDILAGKVVPLQLGYVPVVNRAQRDIDSAKSIRDALDFERRFFENHSSYSNRAQYCGTPFLTTKLNHILTHHIRVTMPELRAKIQQQLVIQRNRLTELGHSEHDASAMSSDAQGSNIILTLISDFCHEFRTILDGQSSSLPNKELSGGARISFVLHQIFATNVRVLDPFETIKDHDIRTLLYNTSGSSPNLFVSGQSFEILVRQQIERLTEPSLKCVGLVFNELTRILHAVEEKQRVFMRYPLLRTKFRSAYMNFLKTALEPTNRLVGDIIRAEASYINTAHPHFITGHRAMTIANQRLFGNRAPAPEQPAQQQPAQQQPAQQQPAQQPGQQGAQSAPALPTRPPPQYPAPQAPVSGTGAPAISNADFFGGIQGAEGTSVTANGTLVLNGPPAKLEATGAMSSREQLEIEVIKELVSSYFSIVRMTISDIVPKSIMLHLVNFTKDSLQGEMIAEVYRDNWVGSCLQEAPEIVQRRRDTLALVNALRKADEVLSTV</sequence>
<evidence type="ECO:0000259" key="5">
    <source>
        <dbReference type="PROSITE" id="PS51388"/>
    </source>
</evidence>
<dbReference type="Pfam" id="PF00350">
    <property type="entry name" value="Dynamin_N"/>
    <property type="match status" value="1"/>
</dbReference>
<dbReference type="OrthoDB" id="5061070at2759"/>
<dbReference type="GO" id="GO:0016559">
    <property type="term" value="P:peroxisome fission"/>
    <property type="evidence" value="ECO:0007669"/>
    <property type="project" value="TreeGrafter"/>
</dbReference>
<evidence type="ECO:0000256" key="4">
    <source>
        <dbReference type="SAM" id="MobiDB-lite"/>
    </source>
</evidence>
<dbReference type="GO" id="GO:0048312">
    <property type="term" value="P:intracellular distribution of mitochondria"/>
    <property type="evidence" value="ECO:0007669"/>
    <property type="project" value="TreeGrafter"/>
</dbReference>
<dbReference type="InterPro" id="IPR001401">
    <property type="entry name" value="Dynamin_GTPase"/>
</dbReference>
<dbReference type="InterPro" id="IPR003130">
    <property type="entry name" value="GED"/>
</dbReference>
<dbReference type="PROSITE" id="PS51718">
    <property type="entry name" value="G_DYNAMIN_2"/>
    <property type="match status" value="1"/>
</dbReference>
<dbReference type="GO" id="GO:0006897">
    <property type="term" value="P:endocytosis"/>
    <property type="evidence" value="ECO:0007669"/>
    <property type="project" value="TreeGrafter"/>
</dbReference>
<dbReference type="InterPro" id="IPR030381">
    <property type="entry name" value="G_DYNAMIN_dom"/>
</dbReference>
<keyword evidence="1 3" id="KW-0547">Nucleotide-binding</keyword>
<dbReference type="PROSITE" id="PS51388">
    <property type="entry name" value="GED"/>
    <property type="match status" value="1"/>
</dbReference>
<dbReference type="GO" id="GO:0003924">
    <property type="term" value="F:GTPase activity"/>
    <property type="evidence" value="ECO:0007669"/>
    <property type="project" value="InterPro"/>
</dbReference>
<dbReference type="PROSITE" id="PS00410">
    <property type="entry name" value="G_DYNAMIN_1"/>
    <property type="match status" value="1"/>
</dbReference>
<dbReference type="GO" id="GO:0005874">
    <property type="term" value="C:microtubule"/>
    <property type="evidence" value="ECO:0007669"/>
    <property type="project" value="TreeGrafter"/>
</dbReference>
<comment type="similarity">
    <text evidence="3">Belongs to the TRAFAC class dynamin-like GTPase superfamily. Dynamin/Fzo/YdjA family.</text>
</comment>
<dbReference type="STRING" id="691883.A0A058YZP8"/>
<dbReference type="PRINTS" id="PR00195">
    <property type="entry name" value="DYNAMIN"/>
</dbReference>
<dbReference type="InterPro" id="IPR019762">
    <property type="entry name" value="Dynamin_GTPase_CS"/>
</dbReference>
<dbReference type="RefSeq" id="XP_009498240.1">
    <property type="nucleotide sequence ID" value="XM_009499965.1"/>
</dbReference>
<evidence type="ECO:0000256" key="2">
    <source>
        <dbReference type="ARBA" id="ARBA00023134"/>
    </source>
</evidence>
<proteinExistence type="inferred from homology"/>
<feature type="compositionally biased region" description="Pro residues" evidence="4">
    <location>
        <begin position="566"/>
        <end position="577"/>
    </location>
</feature>
<dbReference type="PANTHER" id="PTHR11566">
    <property type="entry name" value="DYNAMIN"/>
    <property type="match status" value="1"/>
</dbReference>
<dbReference type="CDD" id="cd08771">
    <property type="entry name" value="DLP_1"/>
    <property type="match status" value="1"/>
</dbReference>
<feature type="domain" description="GED" evidence="5">
    <location>
        <begin position="634"/>
        <end position="720"/>
    </location>
</feature>
<protein>
    <submittedName>
        <fullName evidence="7">Dynamin GTPase</fullName>
    </submittedName>
</protein>
<feature type="region of interest" description="Disordered" evidence="4">
    <location>
        <begin position="528"/>
        <end position="586"/>
    </location>
</feature>
<feature type="compositionally biased region" description="Low complexity" evidence="4">
    <location>
        <begin position="529"/>
        <end position="565"/>
    </location>
</feature>
<dbReference type="GO" id="GO:0005737">
    <property type="term" value="C:cytoplasm"/>
    <property type="evidence" value="ECO:0007669"/>
    <property type="project" value="TreeGrafter"/>
</dbReference>
<dbReference type="SMART" id="SM00302">
    <property type="entry name" value="GED"/>
    <property type="match status" value="1"/>
</dbReference>
<accession>A0A058YZP8</accession>